<dbReference type="AlphaFoldDB" id="A0A4U3MEE9"/>
<proteinExistence type="predicted"/>
<dbReference type="Proteomes" id="UP000308705">
    <property type="component" value="Unassembled WGS sequence"/>
</dbReference>
<keyword evidence="1" id="KW-0812">Transmembrane</keyword>
<protein>
    <recommendedName>
        <fullName evidence="2">FAD-dependent urate hydroxylase HpyO/Asp monooxygenase CreE-like FAD/NAD(P)-binding domain-containing protein</fullName>
    </recommendedName>
</protein>
<reference evidence="3 4" key="1">
    <citation type="submission" date="2019-04" db="EMBL/GenBank/DDBJ databases">
        <title>Herbidospora sp. NEAU-GS14.nov., a novel actinomycete isolated from soil.</title>
        <authorList>
            <person name="Han L."/>
        </authorList>
    </citation>
    <scope>NUCLEOTIDE SEQUENCE [LARGE SCALE GENOMIC DNA]</scope>
    <source>
        <strain evidence="3 4">NEAU-GS14</strain>
    </source>
</reference>
<dbReference type="Gene3D" id="3.50.50.60">
    <property type="entry name" value="FAD/NAD(P)-binding domain"/>
    <property type="match status" value="1"/>
</dbReference>
<evidence type="ECO:0000256" key="1">
    <source>
        <dbReference type="SAM" id="Phobius"/>
    </source>
</evidence>
<dbReference type="PRINTS" id="PR00368">
    <property type="entry name" value="FADPNR"/>
</dbReference>
<feature type="domain" description="FAD-dependent urate hydroxylase HpyO/Asp monooxygenase CreE-like FAD/NAD(P)-binding" evidence="2">
    <location>
        <begin position="24"/>
        <end position="165"/>
    </location>
</feature>
<feature type="transmembrane region" description="Helical" evidence="1">
    <location>
        <begin position="20"/>
        <end position="41"/>
    </location>
</feature>
<comment type="caution">
    <text evidence="3">The sequence shown here is derived from an EMBL/GenBank/DDBJ whole genome shotgun (WGS) entry which is preliminary data.</text>
</comment>
<accession>A0A4U3MEE9</accession>
<dbReference type="PANTHER" id="PTHR40254">
    <property type="entry name" value="BLR0577 PROTEIN"/>
    <property type="match status" value="1"/>
</dbReference>
<name>A0A4U3MEE9_9ACTN</name>
<dbReference type="Pfam" id="PF13454">
    <property type="entry name" value="NAD_binding_9"/>
    <property type="match status" value="1"/>
</dbReference>
<sequence length="451" mass="48906">MNTRLPIKEVGKVAYPEGMTPVIVVVGGGASGTLAAVHLLHNARARRLPLRVVLIDRYARHGLGQAYSTTDPAHLLNAAAAKMSALQHDPDDFVRWARAPECAFLPRQTYGHYLRDVLERAQDGPERTVQRVTGDVAAVSRRPYRVTLTDGRGYDADAIVLATGNAAPGLRLPEERCTNDPWAVGALNGVADGDVLVVGTGLTMVDMAVTLTRAPGRTVYAVSRHGLLPRVHTEGPVTPHPVTLPEGPLTLRVLFRAVREAAARDDWRGVVDGLRPRVPELWSRLPLREQRRFLALAARYWEIHRHRIPPVTAAKIESLRSSGRLKLLSGCVDGVTPRADGVTVHLKDRDLPVSWVVNATGPGSVCARDPLLTRLMGDGLVRADRLGLGVDADARGRLVDATGRADDRLVTLGPVLRGSRYETTAIPEIRGQAAALAPHVIDEIARWPSVI</sequence>
<keyword evidence="1" id="KW-1133">Transmembrane helix</keyword>
<evidence type="ECO:0000313" key="3">
    <source>
        <dbReference type="EMBL" id="TKK86237.1"/>
    </source>
</evidence>
<dbReference type="OrthoDB" id="101972at2"/>
<organism evidence="3 4">
    <name type="scientific">Herbidospora galbida</name>
    <dbReference type="NCBI Taxonomy" id="2575442"/>
    <lineage>
        <taxon>Bacteria</taxon>
        <taxon>Bacillati</taxon>
        <taxon>Actinomycetota</taxon>
        <taxon>Actinomycetes</taxon>
        <taxon>Streptosporangiales</taxon>
        <taxon>Streptosporangiaceae</taxon>
        <taxon>Herbidospora</taxon>
    </lineage>
</organism>
<dbReference type="EMBL" id="SZQA01000022">
    <property type="protein sequence ID" value="TKK86237.1"/>
    <property type="molecule type" value="Genomic_DNA"/>
</dbReference>
<dbReference type="InterPro" id="IPR038732">
    <property type="entry name" value="HpyO/CreE_NAD-binding"/>
</dbReference>
<dbReference type="PANTHER" id="PTHR40254:SF1">
    <property type="entry name" value="BLR0577 PROTEIN"/>
    <property type="match status" value="1"/>
</dbReference>
<gene>
    <name evidence="3" type="ORF">FDA94_22200</name>
</gene>
<keyword evidence="4" id="KW-1185">Reference proteome</keyword>
<dbReference type="InterPro" id="IPR052189">
    <property type="entry name" value="L-asp_N-monooxygenase_NS-form"/>
</dbReference>
<evidence type="ECO:0000313" key="4">
    <source>
        <dbReference type="Proteomes" id="UP000308705"/>
    </source>
</evidence>
<dbReference type="SUPFAM" id="SSF51905">
    <property type="entry name" value="FAD/NAD(P)-binding domain"/>
    <property type="match status" value="2"/>
</dbReference>
<keyword evidence="1" id="KW-0472">Membrane</keyword>
<evidence type="ECO:0000259" key="2">
    <source>
        <dbReference type="Pfam" id="PF13454"/>
    </source>
</evidence>
<dbReference type="InterPro" id="IPR036188">
    <property type="entry name" value="FAD/NAD-bd_sf"/>
</dbReference>